<dbReference type="EMBL" id="CDMY01000969">
    <property type="protein sequence ID" value="CEM38066.1"/>
    <property type="molecule type" value="Genomic_DNA"/>
</dbReference>
<organism evidence="1 2">
    <name type="scientific">Vitrella brassicaformis (strain CCMP3155)</name>
    <dbReference type="NCBI Taxonomy" id="1169540"/>
    <lineage>
        <taxon>Eukaryota</taxon>
        <taxon>Sar</taxon>
        <taxon>Alveolata</taxon>
        <taxon>Colpodellida</taxon>
        <taxon>Vitrellaceae</taxon>
        <taxon>Vitrella</taxon>
    </lineage>
</organism>
<accession>A0A0G4H304</accession>
<proteinExistence type="predicted"/>
<protein>
    <submittedName>
        <fullName evidence="1">Uncharacterized protein</fullName>
    </submittedName>
</protein>
<sequence length="124" mass="14065">MGSNEALKTAKSVDSTMPMTSVEDIFEKYIPDKEREVEELADANNFEVKLASIVNLTVQEELRAPHIVRIASLMVSENPNRRQQKADQSLLEDRKNHQEAIAQMSEPLRWSLSCLCYNRSGRSG</sequence>
<name>A0A0G4H304_VITBC</name>
<evidence type="ECO:0000313" key="1">
    <source>
        <dbReference type="EMBL" id="CEM38066.1"/>
    </source>
</evidence>
<keyword evidence="2" id="KW-1185">Reference proteome</keyword>
<gene>
    <name evidence="1" type="ORF">Vbra_88</name>
</gene>
<dbReference type="Proteomes" id="UP000041254">
    <property type="component" value="Unassembled WGS sequence"/>
</dbReference>
<dbReference type="PhylomeDB" id="A0A0G4H304"/>
<dbReference type="AlphaFoldDB" id="A0A0G4H304"/>
<reference evidence="1 2" key="1">
    <citation type="submission" date="2014-11" db="EMBL/GenBank/DDBJ databases">
        <authorList>
            <person name="Zhu J."/>
            <person name="Qi W."/>
            <person name="Song R."/>
        </authorList>
    </citation>
    <scope>NUCLEOTIDE SEQUENCE [LARGE SCALE GENOMIC DNA]</scope>
</reference>
<evidence type="ECO:0000313" key="2">
    <source>
        <dbReference type="Proteomes" id="UP000041254"/>
    </source>
</evidence>
<dbReference type="InParanoid" id="A0A0G4H304"/>
<dbReference type="VEuPathDB" id="CryptoDB:Vbra_88"/>